<reference evidence="1 2" key="1">
    <citation type="submission" date="2014-04" db="EMBL/GenBank/DDBJ databases">
        <title>Evolutionary Origins and Diversification of the Mycorrhizal Mutualists.</title>
        <authorList>
            <consortium name="DOE Joint Genome Institute"/>
            <consortium name="Mycorrhizal Genomics Consortium"/>
            <person name="Kohler A."/>
            <person name="Kuo A."/>
            <person name="Nagy L.G."/>
            <person name="Floudas D."/>
            <person name="Copeland A."/>
            <person name="Barry K.W."/>
            <person name="Cichocki N."/>
            <person name="Veneault-Fourrey C."/>
            <person name="LaButti K."/>
            <person name="Lindquist E.A."/>
            <person name="Lipzen A."/>
            <person name="Lundell T."/>
            <person name="Morin E."/>
            <person name="Murat C."/>
            <person name="Riley R."/>
            <person name="Ohm R."/>
            <person name="Sun H."/>
            <person name="Tunlid A."/>
            <person name="Henrissat B."/>
            <person name="Grigoriev I.V."/>
            <person name="Hibbett D.S."/>
            <person name="Martin F."/>
        </authorList>
    </citation>
    <scope>NUCLEOTIDE SEQUENCE [LARGE SCALE GENOMIC DNA]</scope>
    <source>
        <strain evidence="1 2">FD-317 M1</strain>
    </source>
</reference>
<organism evidence="1 2">
    <name type="scientific">Collybiopsis luxurians FD-317 M1</name>
    <dbReference type="NCBI Taxonomy" id="944289"/>
    <lineage>
        <taxon>Eukaryota</taxon>
        <taxon>Fungi</taxon>
        <taxon>Dikarya</taxon>
        <taxon>Basidiomycota</taxon>
        <taxon>Agaricomycotina</taxon>
        <taxon>Agaricomycetes</taxon>
        <taxon>Agaricomycetidae</taxon>
        <taxon>Agaricales</taxon>
        <taxon>Marasmiineae</taxon>
        <taxon>Omphalotaceae</taxon>
        <taxon>Collybiopsis</taxon>
        <taxon>Collybiopsis luxurians</taxon>
    </lineage>
</organism>
<protein>
    <submittedName>
        <fullName evidence="1">Uncharacterized protein</fullName>
    </submittedName>
</protein>
<dbReference type="HOGENOM" id="CLU_752381_0_0_1"/>
<gene>
    <name evidence="1" type="ORF">GYMLUDRAFT_41364</name>
</gene>
<sequence length="368" mass="40792">MSRISTGLGRMCALSIWDCDIPSKAERVQQVSLDTPNQPIFSATLCDDGNHILVAMYGRVPRPEILRIYHIPLRRGNHIDNNKTFLISRITTDKVPGSIFDAHICGETISCLIARFSNNLATYYILFLDTKSGKYFTVDFDVPQSALRVRLFPDSFLVLAGFENNKSLFIRLHNVAGLLQSLNDLPMGHHSLASVALGGPCAEYSSSTNPPLLLLGRDREYELSNNSNSSTIAAIDFCGGMTDYFLRFPIHSDENGVTRYQEQGEVRTYSFNRPGGAFATPGLVSFGGTGRRAVWIERRLNFNDVTTCTLVKGTFPSDLPGPVDVGLLQPEHMAFPFELDTCQSTALDEVRGRVYLGLYTGEVYVLDL</sequence>
<accession>A0A0D0D1L7</accession>
<evidence type="ECO:0000313" key="1">
    <source>
        <dbReference type="EMBL" id="KIK63053.1"/>
    </source>
</evidence>
<dbReference type="EMBL" id="KN834765">
    <property type="protein sequence ID" value="KIK63053.1"/>
    <property type="molecule type" value="Genomic_DNA"/>
</dbReference>
<dbReference type="Proteomes" id="UP000053593">
    <property type="component" value="Unassembled WGS sequence"/>
</dbReference>
<proteinExistence type="predicted"/>
<dbReference type="AlphaFoldDB" id="A0A0D0D1L7"/>
<dbReference type="OrthoDB" id="424465at2759"/>
<evidence type="ECO:0000313" key="2">
    <source>
        <dbReference type="Proteomes" id="UP000053593"/>
    </source>
</evidence>
<keyword evidence="2" id="KW-1185">Reference proteome</keyword>
<name>A0A0D0D1L7_9AGAR</name>